<dbReference type="Proteomes" id="UP000183038">
    <property type="component" value="Unassembled WGS sequence"/>
</dbReference>
<sequence>MNLTGYYLSLFNLGHLLEFLSLRSMKKILTISLLLFLAGKAYGQIEQDKVLHYLGGNLYGLVGAGVANEISDGDRTWTFVGAVGGSLLIGLAKEAIDQNQYGGWSNEDLLATVLGGVTIGATIDIFKKRKQRKREQLFKDATKTVDYRHQMKFPIKTTEINSLFVLGMSSTVLER</sequence>
<reference evidence="1 2" key="1">
    <citation type="submission" date="2016-10" db="EMBL/GenBank/DDBJ databases">
        <authorList>
            <person name="de Groot N.N."/>
        </authorList>
    </citation>
    <scope>NUCLEOTIDE SEQUENCE [LARGE SCALE GENOMIC DNA]</scope>
    <source>
        <strain evidence="1 2">MAR_2009_71</strain>
    </source>
</reference>
<name>A0A1H4RMC3_9FLAO</name>
<protein>
    <submittedName>
        <fullName evidence="1">Uncharacterized protein</fullName>
    </submittedName>
</protein>
<gene>
    <name evidence="1" type="ORF">SAMN05192540_2908</name>
</gene>
<accession>A0A1H4RMC3</accession>
<evidence type="ECO:0000313" key="2">
    <source>
        <dbReference type="Proteomes" id="UP000183038"/>
    </source>
</evidence>
<dbReference type="AlphaFoldDB" id="A0A1H4RMC3"/>
<evidence type="ECO:0000313" key="1">
    <source>
        <dbReference type="EMBL" id="SEC33055.1"/>
    </source>
</evidence>
<dbReference type="EMBL" id="FNTB01000001">
    <property type="protein sequence ID" value="SEC33055.1"/>
    <property type="molecule type" value="Genomic_DNA"/>
</dbReference>
<proteinExistence type="predicted"/>
<organism evidence="1 2">
    <name type="scientific">Maribacter dokdonensis</name>
    <dbReference type="NCBI Taxonomy" id="320912"/>
    <lineage>
        <taxon>Bacteria</taxon>
        <taxon>Pseudomonadati</taxon>
        <taxon>Bacteroidota</taxon>
        <taxon>Flavobacteriia</taxon>
        <taxon>Flavobacteriales</taxon>
        <taxon>Flavobacteriaceae</taxon>
        <taxon>Maribacter</taxon>
    </lineage>
</organism>